<evidence type="ECO:0000256" key="2">
    <source>
        <dbReference type="SAM" id="SignalP"/>
    </source>
</evidence>
<dbReference type="SUPFAM" id="SSF49785">
    <property type="entry name" value="Galactose-binding domain-like"/>
    <property type="match status" value="1"/>
</dbReference>
<evidence type="ECO:0000313" key="5">
    <source>
        <dbReference type="EMBL" id="MBC8545079.1"/>
    </source>
</evidence>
<organism evidence="5 6">
    <name type="scientific">Bianquea renquensis</name>
    <dbReference type="NCBI Taxonomy" id="2763661"/>
    <lineage>
        <taxon>Bacteria</taxon>
        <taxon>Bacillati</taxon>
        <taxon>Bacillota</taxon>
        <taxon>Clostridia</taxon>
        <taxon>Eubacteriales</taxon>
        <taxon>Bianqueaceae</taxon>
        <taxon>Bianquea</taxon>
    </lineage>
</organism>
<accession>A0A926DWS7</accession>
<dbReference type="Pfam" id="PF13229">
    <property type="entry name" value="Beta_helix"/>
    <property type="match status" value="1"/>
</dbReference>
<feature type="domain" description="CBM-cenC" evidence="3">
    <location>
        <begin position="671"/>
        <end position="791"/>
    </location>
</feature>
<dbReference type="GO" id="GO:0016798">
    <property type="term" value="F:hydrolase activity, acting on glycosyl bonds"/>
    <property type="evidence" value="ECO:0007669"/>
    <property type="project" value="InterPro"/>
</dbReference>
<feature type="signal peptide" evidence="2">
    <location>
        <begin position="1"/>
        <end position="29"/>
    </location>
</feature>
<feature type="chain" id="PRO_5037595025" evidence="2">
    <location>
        <begin position="30"/>
        <end position="1043"/>
    </location>
</feature>
<name>A0A926DWS7_9FIRM</name>
<dbReference type="InterPro" id="IPR011050">
    <property type="entry name" value="Pectin_lyase_fold/virulence"/>
</dbReference>
<dbReference type="InterPro" id="IPR039448">
    <property type="entry name" value="Beta_helix"/>
</dbReference>
<dbReference type="InterPro" id="IPR003305">
    <property type="entry name" value="CenC_carb-bd"/>
</dbReference>
<comment type="caution">
    <text evidence="5">The sequence shown here is derived from an EMBL/GenBank/DDBJ whole genome shotgun (WGS) entry which is preliminary data.</text>
</comment>
<feature type="domain" description="Right handed beta helix" evidence="4">
    <location>
        <begin position="374"/>
        <end position="466"/>
    </location>
</feature>
<dbReference type="Proteomes" id="UP000657006">
    <property type="component" value="Unassembled WGS sequence"/>
</dbReference>
<dbReference type="Pfam" id="PF13385">
    <property type="entry name" value="Laminin_G_3"/>
    <property type="match status" value="1"/>
</dbReference>
<proteinExistence type="predicted"/>
<reference evidence="5" key="1">
    <citation type="submission" date="2020-08" db="EMBL/GenBank/DDBJ databases">
        <title>Genome public.</title>
        <authorList>
            <person name="Liu C."/>
            <person name="Sun Q."/>
        </authorList>
    </citation>
    <scope>NUCLEOTIDE SEQUENCE</scope>
    <source>
        <strain evidence="5">NSJ-32</strain>
    </source>
</reference>
<dbReference type="Pfam" id="PF02018">
    <property type="entry name" value="CBM_4_9"/>
    <property type="match status" value="1"/>
</dbReference>
<keyword evidence="2" id="KW-0732">Signal</keyword>
<sequence length="1043" mass="114693">MNKIKKAAAIVCALSLLCSIAGTAPKAHAQENNGNRFYVSKERGSDDGDGSYENPWSSIQKAALKMTAGDTCIIESGTYEGPIEPANSGTVGKPITFQAATGANVVISGLTEIEPERWEKANLESDYAIFKAQDVEMWGTDNNGTRDENQVFFYDQWTSEDTRSGKMMTLARSGNATEMGELFPTNLSEVSFGEYTLNSQVINLKVNLDVDGLKGAQIWYSPRKTEGWSCWTSRITAVDTKSNKIHFAQSTGQSKLTVQSGGLYFIQDAKCLLDQPGEWYYDADERALYIIPPKGYTGDLYVRYKSQRNGFILNGKSNIRIENLHFFGCGVEMDNATSGCVLNRITAEYAQHSISGEGCMGAQCWGSNEREGLGEGGIQILGSGNTLQNSEIAYCSGNGVYVSGEGHSIVNNFIHDVDYIGSYACAVHLINARKCLISHNTMKSAGRSLINAATSGFYNCQITYNVMAEGMKLVDDGGALYLSSMDGEGSEIAYNVITDMKKTDGQKYVQGLYLDGLCSNMIVHHNVLKDCNMQMNQPSEYCLFYNNTVGGNFSSVKVAKGDRADATGVALINNIFTGTISWPLLGSSGLEYHNKENAGQYLANPAEGDYTLAADKAGCIDQGLILSGITPDKNLFPDLGAYESGESPWKAGHDFMNPPQVTSKTNSIRFQNLVKNGSFDMGDEGSWSLEGNGVINVEFDSSKSGWSDADGHVNNYQALYLMEGTSAAVQTVSNLKIGKQYQLTAWYRVDSDLKGNLNVMNPDGTTVVSKTVENSTKWRQVSCTFTAQQDSVVIRLSRTANSGLNRVYFDDVYMAEVIPSYVAMQQDKPTAIDLEWKFEGNGNSTTGMIGRIVKGSFIDSMPGYGKCLSVCAVNSWVTVEHEQHLEFGDPNSEFTVGAWIRTIDGGSIVSKGRPDNRLSNIDYVFSVFEDGGLEFLRWNEKSGVAENISWIDYNTPLCDGEWHHVAFVNRAKDEHCLYVDGEWVKTSRAVWTYNNANTEVVQIGRYRNAMYSENIFVGEIDNMLITKRALTESEIRAFMHKQN</sequence>
<dbReference type="InterPro" id="IPR012334">
    <property type="entry name" value="Pectin_lyas_fold"/>
</dbReference>
<dbReference type="Gene3D" id="2.60.120.260">
    <property type="entry name" value="Galactose-binding domain-like"/>
    <property type="match status" value="1"/>
</dbReference>
<evidence type="ECO:0000259" key="3">
    <source>
        <dbReference type="Pfam" id="PF02018"/>
    </source>
</evidence>
<dbReference type="InterPro" id="IPR013320">
    <property type="entry name" value="ConA-like_dom_sf"/>
</dbReference>
<evidence type="ECO:0000256" key="1">
    <source>
        <dbReference type="ARBA" id="ARBA00022801"/>
    </source>
</evidence>
<dbReference type="SUPFAM" id="SSF51126">
    <property type="entry name" value="Pectin lyase-like"/>
    <property type="match status" value="1"/>
</dbReference>
<keyword evidence="6" id="KW-1185">Reference proteome</keyword>
<dbReference type="SUPFAM" id="SSF49899">
    <property type="entry name" value="Concanavalin A-like lectins/glucanases"/>
    <property type="match status" value="1"/>
</dbReference>
<dbReference type="RefSeq" id="WP_177719756.1">
    <property type="nucleotide sequence ID" value="NZ_JACRSQ010000044.1"/>
</dbReference>
<dbReference type="AlphaFoldDB" id="A0A926DWS7"/>
<keyword evidence="1" id="KW-0378">Hydrolase</keyword>
<dbReference type="InterPro" id="IPR008979">
    <property type="entry name" value="Galactose-bd-like_sf"/>
</dbReference>
<dbReference type="PANTHER" id="PTHR36453:SF1">
    <property type="entry name" value="RIGHT HANDED BETA HELIX DOMAIN-CONTAINING PROTEIN"/>
    <property type="match status" value="1"/>
</dbReference>
<dbReference type="Gene3D" id="2.60.120.200">
    <property type="match status" value="1"/>
</dbReference>
<dbReference type="EMBL" id="JACRSQ010000044">
    <property type="protein sequence ID" value="MBC8545079.1"/>
    <property type="molecule type" value="Genomic_DNA"/>
</dbReference>
<gene>
    <name evidence="5" type="ORF">H8730_16175</name>
</gene>
<evidence type="ECO:0000259" key="4">
    <source>
        <dbReference type="Pfam" id="PF13229"/>
    </source>
</evidence>
<dbReference type="PANTHER" id="PTHR36453">
    <property type="entry name" value="SECRETED PROTEIN-RELATED"/>
    <property type="match status" value="1"/>
</dbReference>
<evidence type="ECO:0000313" key="6">
    <source>
        <dbReference type="Proteomes" id="UP000657006"/>
    </source>
</evidence>
<protein>
    <submittedName>
        <fullName evidence="5">Right-handed parallel beta-helix repeat-containing protein</fullName>
    </submittedName>
</protein>
<dbReference type="Gene3D" id="2.160.20.10">
    <property type="entry name" value="Single-stranded right-handed beta-helix, Pectin lyase-like"/>
    <property type="match status" value="2"/>
</dbReference>